<dbReference type="InterPro" id="IPR036895">
    <property type="entry name" value="Uracil-DNA_glycosylase-like_sf"/>
</dbReference>
<accession>A0ABW1IK53</accession>
<dbReference type="Gene3D" id="3.40.470.10">
    <property type="entry name" value="Uracil-DNA glycosylase-like domain"/>
    <property type="match status" value="1"/>
</dbReference>
<gene>
    <name evidence="9" type="primary">ung</name>
    <name evidence="13" type="ORF">ACFPXP_03275</name>
</gene>
<evidence type="ECO:0000256" key="1">
    <source>
        <dbReference type="ARBA" id="ARBA00001400"/>
    </source>
</evidence>
<sequence>MKVNEIPGWSMLESEFQQPYFERLIQFLKKEYENETIFPEKERIFHALRSSSYEHTRVLILGQDPYHGKGQAHGLSFSVQPGVQVPPSLRNIFKELQDDLGCTIPDHGYLQPWAEQGVLLLNSVLTVREGQPNSHQGRGWERFTDRVMAELNRKHTPVVFILWGKYAEAKKKLITQSHHLVITSPHPSPLSARRGFFGSRPFSRTNAFLREQGLMEIDWQLPPIVKG</sequence>
<keyword evidence="7 9" id="KW-0378">Hydrolase</keyword>
<evidence type="ECO:0000256" key="7">
    <source>
        <dbReference type="ARBA" id="ARBA00022801"/>
    </source>
</evidence>
<evidence type="ECO:0000256" key="3">
    <source>
        <dbReference type="ARBA" id="ARBA00008184"/>
    </source>
</evidence>
<dbReference type="RefSeq" id="WP_379892317.1">
    <property type="nucleotide sequence ID" value="NZ_CBCSCT010000050.1"/>
</dbReference>
<dbReference type="NCBIfam" id="TIGR00628">
    <property type="entry name" value="ung"/>
    <property type="match status" value="1"/>
</dbReference>
<keyword evidence="13" id="KW-0326">Glycosidase</keyword>
<dbReference type="InterPro" id="IPR005122">
    <property type="entry name" value="Uracil-DNA_glycosylase-like"/>
</dbReference>
<evidence type="ECO:0000256" key="6">
    <source>
        <dbReference type="ARBA" id="ARBA00022763"/>
    </source>
</evidence>
<dbReference type="GO" id="GO:0004844">
    <property type="term" value="F:uracil DNA N-glycosylase activity"/>
    <property type="evidence" value="ECO:0007669"/>
    <property type="project" value="UniProtKB-EC"/>
</dbReference>
<comment type="caution">
    <text evidence="13">The sequence shown here is derived from an EMBL/GenBank/DDBJ whole genome shotgun (WGS) entry which is preliminary data.</text>
</comment>
<evidence type="ECO:0000313" key="13">
    <source>
        <dbReference type="EMBL" id="MFC5985460.1"/>
    </source>
</evidence>
<dbReference type="HAMAP" id="MF_00148">
    <property type="entry name" value="UDG"/>
    <property type="match status" value="1"/>
</dbReference>
<keyword evidence="8 9" id="KW-0234">DNA repair</keyword>
<evidence type="ECO:0000256" key="8">
    <source>
        <dbReference type="ARBA" id="ARBA00023204"/>
    </source>
</evidence>
<evidence type="ECO:0000256" key="5">
    <source>
        <dbReference type="ARBA" id="ARBA00018429"/>
    </source>
</evidence>
<feature type="domain" description="Uracil-DNA glycosylase-like" evidence="12">
    <location>
        <begin position="49"/>
        <end position="209"/>
    </location>
</feature>
<evidence type="ECO:0000256" key="10">
    <source>
        <dbReference type="PROSITE-ProRule" id="PRU10072"/>
    </source>
</evidence>
<dbReference type="Pfam" id="PF03167">
    <property type="entry name" value="UDG"/>
    <property type="match status" value="1"/>
</dbReference>
<dbReference type="PANTHER" id="PTHR11264:SF0">
    <property type="entry name" value="URACIL-DNA GLYCOSYLASE"/>
    <property type="match status" value="1"/>
</dbReference>
<dbReference type="SMART" id="SM00987">
    <property type="entry name" value="UreE_C"/>
    <property type="match status" value="1"/>
</dbReference>
<dbReference type="SUPFAM" id="SSF52141">
    <property type="entry name" value="Uracil-DNA glycosylase-like"/>
    <property type="match status" value="1"/>
</dbReference>
<evidence type="ECO:0000313" key="14">
    <source>
        <dbReference type="Proteomes" id="UP001596250"/>
    </source>
</evidence>
<comment type="subcellular location">
    <subcellularLocation>
        <location evidence="9">Cytoplasm</location>
    </subcellularLocation>
</comment>
<dbReference type="NCBIfam" id="NF003591">
    <property type="entry name" value="PRK05254.1-4"/>
    <property type="match status" value="1"/>
</dbReference>
<comment type="similarity">
    <text evidence="3 9 11">Belongs to the uracil-DNA glycosylase (UDG) superfamily. UNG family.</text>
</comment>
<evidence type="ECO:0000256" key="2">
    <source>
        <dbReference type="ARBA" id="ARBA00002631"/>
    </source>
</evidence>
<dbReference type="NCBIfam" id="NF003589">
    <property type="entry name" value="PRK05254.1-2"/>
    <property type="match status" value="1"/>
</dbReference>
<evidence type="ECO:0000256" key="4">
    <source>
        <dbReference type="ARBA" id="ARBA00012030"/>
    </source>
</evidence>
<name>A0ABW1IK53_9BACL</name>
<dbReference type="Proteomes" id="UP001596250">
    <property type="component" value="Unassembled WGS sequence"/>
</dbReference>
<reference evidence="14" key="1">
    <citation type="journal article" date="2019" name="Int. J. Syst. Evol. Microbiol.">
        <title>The Global Catalogue of Microorganisms (GCM) 10K type strain sequencing project: providing services to taxonomists for standard genome sequencing and annotation.</title>
        <authorList>
            <consortium name="The Broad Institute Genomics Platform"/>
            <consortium name="The Broad Institute Genome Sequencing Center for Infectious Disease"/>
            <person name="Wu L."/>
            <person name="Ma J."/>
        </authorList>
    </citation>
    <scope>NUCLEOTIDE SEQUENCE [LARGE SCALE GENOMIC DNA]</scope>
    <source>
        <strain evidence="14">CCM 8749</strain>
    </source>
</reference>
<dbReference type="PANTHER" id="PTHR11264">
    <property type="entry name" value="URACIL-DNA GLYCOSYLASE"/>
    <property type="match status" value="1"/>
</dbReference>
<dbReference type="NCBIfam" id="NF003592">
    <property type="entry name" value="PRK05254.1-5"/>
    <property type="match status" value="1"/>
</dbReference>
<evidence type="ECO:0000256" key="9">
    <source>
        <dbReference type="HAMAP-Rule" id="MF_00148"/>
    </source>
</evidence>
<dbReference type="InterPro" id="IPR002043">
    <property type="entry name" value="UDG_fam1"/>
</dbReference>
<dbReference type="EMBL" id="JBHSQV010000026">
    <property type="protein sequence ID" value="MFC5985460.1"/>
    <property type="molecule type" value="Genomic_DNA"/>
</dbReference>
<evidence type="ECO:0000259" key="12">
    <source>
        <dbReference type="SMART" id="SM00986"/>
    </source>
</evidence>
<keyword evidence="9" id="KW-0963">Cytoplasm</keyword>
<feature type="active site" description="Proton acceptor" evidence="9 10">
    <location>
        <position position="64"/>
    </location>
</feature>
<evidence type="ECO:0000256" key="11">
    <source>
        <dbReference type="RuleBase" id="RU003780"/>
    </source>
</evidence>
<dbReference type="EC" id="3.2.2.27" evidence="4 9"/>
<organism evidence="13 14">
    <name type="scientific">Marinicrinis lubricantis</name>
    <dbReference type="NCBI Taxonomy" id="2086470"/>
    <lineage>
        <taxon>Bacteria</taxon>
        <taxon>Bacillati</taxon>
        <taxon>Bacillota</taxon>
        <taxon>Bacilli</taxon>
        <taxon>Bacillales</taxon>
        <taxon>Paenibacillaceae</taxon>
    </lineage>
</organism>
<dbReference type="SMART" id="SM00986">
    <property type="entry name" value="UDG"/>
    <property type="match status" value="1"/>
</dbReference>
<proteinExistence type="inferred from homology"/>
<protein>
    <recommendedName>
        <fullName evidence="5 9">Uracil-DNA glycosylase</fullName>
        <shortName evidence="9">UDG</shortName>
        <ecNumber evidence="4 9">3.2.2.27</ecNumber>
    </recommendedName>
</protein>
<keyword evidence="14" id="KW-1185">Reference proteome</keyword>
<comment type="catalytic activity">
    <reaction evidence="1 9 11">
        <text>Hydrolyzes single-stranded DNA or mismatched double-stranded DNA and polynucleotides, releasing free uracil.</text>
        <dbReference type="EC" id="3.2.2.27"/>
    </reaction>
</comment>
<keyword evidence="6 9" id="KW-0227">DNA damage</keyword>
<dbReference type="CDD" id="cd10027">
    <property type="entry name" value="UDG-F1-like"/>
    <property type="match status" value="1"/>
</dbReference>
<dbReference type="NCBIfam" id="NF003588">
    <property type="entry name" value="PRK05254.1-1"/>
    <property type="match status" value="1"/>
</dbReference>
<dbReference type="InterPro" id="IPR018085">
    <property type="entry name" value="Ura-DNA_Glyclase_AS"/>
</dbReference>
<dbReference type="PROSITE" id="PS00130">
    <property type="entry name" value="U_DNA_GLYCOSYLASE"/>
    <property type="match status" value="1"/>
</dbReference>
<comment type="function">
    <text evidence="2 9 11">Excises uracil residues from the DNA which can arise as a result of misincorporation of dUMP residues by DNA polymerase or due to deamination of cytosine.</text>
</comment>